<sequence length="141" mass="14638">MTIQPWTTILLGALLLSLITVESGGWFLTRVGRGAIPANTLQKNFFRAGHAHAAVLLLLSVAVIPLLDTVELPLTIDLVGRFGIPVAALLMPAGFFLSVLGRDPQRPGRPFVLLWVGAASLTLGLAAAGIGLVVGGAAQLP</sequence>
<reference evidence="2 3" key="1">
    <citation type="submission" date="2022-08" db="EMBL/GenBank/DDBJ databases">
        <authorList>
            <person name="Li F."/>
        </authorList>
    </citation>
    <scope>NUCLEOTIDE SEQUENCE [LARGE SCALE GENOMIC DNA]</scope>
    <source>
        <strain evidence="2 3">10F1B-8-1</strain>
    </source>
</reference>
<proteinExistence type="predicted"/>
<keyword evidence="1" id="KW-0472">Membrane</keyword>
<accession>A0ABT1ZFW1</accession>
<evidence type="ECO:0000313" key="2">
    <source>
        <dbReference type="EMBL" id="MCS0499590.1"/>
    </source>
</evidence>
<feature type="transmembrane region" description="Helical" evidence="1">
    <location>
        <begin position="49"/>
        <end position="67"/>
    </location>
</feature>
<dbReference type="Proteomes" id="UP001205337">
    <property type="component" value="Unassembled WGS sequence"/>
</dbReference>
<evidence type="ECO:0000313" key="3">
    <source>
        <dbReference type="Proteomes" id="UP001205337"/>
    </source>
</evidence>
<evidence type="ECO:0000256" key="1">
    <source>
        <dbReference type="SAM" id="Phobius"/>
    </source>
</evidence>
<keyword evidence="3" id="KW-1185">Reference proteome</keyword>
<keyword evidence="1" id="KW-0812">Transmembrane</keyword>
<comment type="caution">
    <text evidence="2">The sequence shown here is derived from an EMBL/GenBank/DDBJ whole genome shotgun (WGS) entry which is preliminary data.</text>
</comment>
<keyword evidence="1" id="KW-1133">Transmembrane helix</keyword>
<dbReference type="EMBL" id="JANTHX010000007">
    <property type="protein sequence ID" value="MCS0499590.1"/>
    <property type="molecule type" value="Genomic_DNA"/>
</dbReference>
<feature type="transmembrane region" description="Helical" evidence="1">
    <location>
        <begin position="112"/>
        <end position="138"/>
    </location>
</feature>
<gene>
    <name evidence="2" type="ORF">NUH29_08510</name>
</gene>
<feature type="transmembrane region" description="Helical" evidence="1">
    <location>
        <begin position="79"/>
        <end position="100"/>
    </location>
</feature>
<organism evidence="2 3">
    <name type="scientific">Protaetiibacter mangrovi</name>
    <dbReference type="NCBI Taxonomy" id="2970926"/>
    <lineage>
        <taxon>Bacteria</taxon>
        <taxon>Bacillati</taxon>
        <taxon>Actinomycetota</taxon>
        <taxon>Actinomycetes</taxon>
        <taxon>Micrococcales</taxon>
        <taxon>Microbacteriaceae</taxon>
        <taxon>Protaetiibacter</taxon>
    </lineage>
</organism>
<feature type="transmembrane region" description="Helical" evidence="1">
    <location>
        <begin position="6"/>
        <end position="28"/>
    </location>
</feature>
<name>A0ABT1ZFW1_9MICO</name>
<protein>
    <submittedName>
        <fullName evidence="2">Uncharacterized protein</fullName>
    </submittedName>
</protein>
<dbReference type="RefSeq" id="WP_258798644.1">
    <property type="nucleotide sequence ID" value="NZ_JANTHX010000007.1"/>
</dbReference>